<comment type="similarity">
    <text evidence="3">Belongs to the peptidase U32 family.</text>
</comment>
<dbReference type="Proteomes" id="UP000186400">
    <property type="component" value="Unassembled WGS sequence"/>
</dbReference>
<organism evidence="4 5">
    <name type="scientific">Alkalispirochaeta americana</name>
    <dbReference type="NCBI Taxonomy" id="159291"/>
    <lineage>
        <taxon>Bacteria</taxon>
        <taxon>Pseudomonadati</taxon>
        <taxon>Spirochaetota</taxon>
        <taxon>Spirochaetia</taxon>
        <taxon>Spirochaetales</taxon>
        <taxon>Spirochaetaceae</taxon>
        <taxon>Alkalispirochaeta</taxon>
    </lineage>
</organism>
<dbReference type="PANTHER" id="PTHR30217:SF6">
    <property type="entry name" value="TRNA HYDROXYLATION PROTEIN P"/>
    <property type="match status" value="1"/>
</dbReference>
<keyword evidence="2" id="KW-0378">Hydrolase</keyword>
<dbReference type="EMBL" id="FTMS01000013">
    <property type="protein sequence ID" value="SIQ71892.1"/>
    <property type="molecule type" value="Genomic_DNA"/>
</dbReference>
<accession>A0A1N6V285</accession>
<dbReference type="OrthoDB" id="9807498at2"/>
<dbReference type="InterPro" id="IPR001539">
    <property type="entry name" value="Peptidase_U32"/>
</dbReference>
<evidence type="ECO:0000256" key="2">
    <source>
        <dbReference type="ARBA" id="ARBA00022801"/>
    </source>
</evidence>
<dbReference type="GO" id="GO:0008233">
    <property type="term" value="F:peptidase activity"/>
    <property type="evidence" value="ECO:0007669"/>
    <property type="project" value="UniProtKB-KW"/>
</dbReference>
<reference evidence="5" key="1">
    <citation type="submission" date="2017-01" db="EMBL/GenBank/DDBJ databases">
        <authorList>
            <person name="Varghese N."/>
            <person name="Submissions S."/>
        </authorList>
    </citation>
    <scope>NUCLEOTIDE SEQUENCE [LARGE SCALE GENOMIC DNA]</scope>
    <source>
        <strain evidence="5">ASpG1</strain>
    </source>
</reference>
<dbReference type="PROSITE" id="PS01276">
    <property type="entry name" value="PEPTIDASE_U32"/>
    <property type="match status" value="1"/>
</dbReference>
<dbReference type="PANTHER" id="PTHR30217">
    <property type="entry name" value="PEPTIDASE U32 FAMILY"/>
    <property type="match status" value="1"/>
</dbReference>
<dbReference type="InterPro" id="IPR051454">
    <property type="entry name" value="RNA/ubiquinone_mod_enzymes"/>
</dbReference>
<name>A0A1N6V285_9SPIO</name>
<dbReference type="RefSeq" id="WP_076489302.1">
    <property type="nucleotide sequence ID" value="NZ_FTMS01000013.1"/>
</dbReference>
<dbReference type="STRING" id="159291.SAMN05920897_11399"/>
<proteinExistence type="inferred from homology"/>
<keyword evidence="1 4" id="KW-0645">Protease</keyword>
<evidence type="ECO:0000256" key="3">
    <source>
        <dbReference type="ARBA" id="ARBA00038374"/>
    </source>
</evidence>
<sequence>MELLSPGGTKEKARLALLYGADAVYLGIPGFSLRAGAEPDLDHQALRDLKKDFPQRRLYGALNRFVLQKDMGRLKESLQELRAAPLDALIVADAGLLEPIRSILPEIELHLSTQANCTNSGAARLYHQMGFSRIVPARELTLPEIREIKDAVPDLELEVFVHGAMCMAYSGRCFLSQEMTGRSANQGDCAHSCRWHYAVVEEQRPGEYYPVQQDQDYLAIFSARDLMLLDALQEIRTAGVSAIKIEGRMKSALYAAIATRAYRTALDQTPDAPRWREELFRLPHRPYSGGFLLEDRTVHEPARESGGAGYRLMAILGEAPRGEPVPLTVKNTVYRDTRTDLLLPNGSITPLKELDLRDSAGHLLERATQKPASYLAPPAELAGQDLRGGILRSCAEGYPETVASRR</sequence>
<dbReference type="GO" id="GO:0006508">
    <property type="term" value="P:proteolysis"/>
    <property type="evidence" value="ECO:0007669"/>
    <property type="project" value="UniProtKB-KW"/>
</dbReference>
<evidence type="ECO:0000256" key="1">
    <source>
        <dbReference type="ARBA" id="ARBA00022670"/>
    </source>
</evidence>
<evidence type="ECO:0000313" key="5">
    <source>
        <dbReference type="Proteomes" id="UP000186400"/>
    </source>
</evidence>
<evidence type="ECO:0000313" key="4">
    <source>
        <dbReference type="EMBL" id="SIQ71892.1"/>
    </source>
</evidence>
<protein>
    <submittedName>
        <fullName evidence="4">Putative protease</fullName>
    </submittedName>
</protein>
<dbReference type="AlphaFoldDB" id="A0A1N6V285"/>
<gene>
    <name evidence="4" type="ORF">SAMN05920897_11399</name>
</gene>
<keyword evidence="5" id="KW-1185">Reference proteome</keyword>
<dbReference type="Pfam" id="PF01136">
    <property type="entry name" value="Peptidase_U32"/>
    <property type="match status" value="1"/>
</dbReference>